<protein>
    <recommendedName>
        <fullName evidence="3">DUF3284 domain-containing protein</fullName>
    </recommendedName>
</protein>
<gene>
    <name evidence="1" type="ORF">LABALGLTS371_02340</name>
</gene>
<evidence type="ECO:0000313" key="2">
    <source>
        <dbReference type="Proteomes" id="UP000321659"/>
    </source>
</evidence>
<dbReference type="AlphaFoldDB" id="A0A5C6MCQ9"/>
<evidence type="ECO:0008006" key="3">
    <source>
        <dbReference type="Google" id="ProtNLM"/>
    </source>
</evidence>
<dbReference type="InterPro" id="IPR021701">
    <property type="entry name" value="DUF3284"/>
</dbReference>
<reference evidence="1 2" key="1">
    <citation type="submission" date="2019-04" db="EMBL/GenBank/DDBJ databases">
        <title>In vitro growth and metabolic characteristics of meat-borne Lactobacillus algidus strains.</title>
        <authorList>
            <person name="Sade E."/>
            <person name="Per J."/>
            <person name="Tytti H."/>
            <person name="Johanna B.K."/>
        </authorList>
    </citation>
    <scope>NUCLEOTIDE SEQUENCE [LARGE SCALE GENOMIC DNA]</scope>
    <source>
        <strain evidence="1 2">LTS37-1</strain>
    </source>
</reference>
<dbReference type="Proteomes" id="UP000321659">
    <property type="component" value="Unassembled WGS sequence"/>
</dbReference>
<organism evidence="1 2">
    <name type="scientific">Dellaglioa algida</name>
    <dbReference type="NCBI Taxonomy" id="105612"/>
    <lineage>
        <taxon>Bacteria</taxon>
        <taxon>Bacillati</taxon>
        <taxon>Bacillota</taxon>
        <taxon>Bacilli</taxon>
        <taxon>Lactobacillales</taxon>
        <taxon>Lactobacillaceae</taxon>
        <taxon>Dellaglioa</taxon>
    </lineage>
</organism>
<dbReference type="Pfam" id="PF11687">
    <property type="entry name" value="DUF3284"/>
    <property type="match status" value="1"/>
</dbReference>
<comment type="caution">
    <text evidence="1">The sequence shown here is derived from an EMBL/GenBank/DDBJ whole genome shotgun (WGS) entry which is preliminary data.</text>
</comment>
<accession>A0A5C6MCQ9</accession>
<evidence type="ECO:0000313" key="1">
    <source>
        <dbReference type="EMBL" id="TWW12023.1"/>
    </source>
</evidence>
<proteinExistence type="predicted"/>
<dbReference type="RefSeq" id="WP_146302329.1">
    <property type="nucleotide sequence ID" value="NZ_JANXKU010000001.1"/>
</dbReference>
<sequence length="140" mass="16619">MEMEIKLKMPATYLFDQIMESVLYDIHTQTGRKLKRNQLEDFEFTKNFSKTQTAALKVTKIVENESYHFQTENNRNKFEVGYEITVVDADHCLLSYKESMTSKGKMQQMNDVFMSMMMSFFKKRNLKKMMKQIEGKYATS</sequence>
<name>A0A5C6MCQ9_9LACO</name>
<dbReference type="EMBL" id="SRRQ01000001">
    <property type="protein sequence ID" value="TWW12023.1"/>
    <property type="molecule type" value="Genomic_DNA"/>
</dbReference>